<organism evidence="10">
    <name type="scientific">termite gut metagenome</name>
    <dbReference type="NCBI Taxonomy" id="433724"/>
    <lineage>
        <taxon>unclassified sequences</taxon>
        <taxon>metagenomes</taxon>
        <taxon>organismal metagenomes</taxon>
    </lineage>
</organism>
<dbReference type="GO" id="GO:0005886">
    <property type="term" value="C:plasma membrane"/>
    <property type="evidence" value="ECO:0007669"/>
    <property type="project" value="UniProtKB-SubCell"/>
</dbReference>
<sequence length="371" mass="41098">MIKFLLEKEFKQLLRNSFLPKLIIGLPIMVLLVFPWVANQEIKDINLSVVDNDYSPCSRRLIQKITSSGYFRLTATPFSNKEALQGINSGEADMILEIQRDFERNLITEGVAKVLISANAVNGTKAGLGSSYLSAILQDYADELREESGVSPAGTATVPAIHIATYNKFNPYLDYKVFMIPAFMVMLLTIVTGFLPALNIVGEKESGTVEQINVTPVKKFTFIMAKLIPYWVIGLLILTICFLLAVLIYGLSPVGNIVTIYAFAAIYILVVSGLGLVISNYSNTMQQAMFVMFFFVIILILMSGLFTPVESMSDWAQIATIVNPLKYFIQVMRAVYLKGSEVGELTTQLIALAGFAVGLNAWAVMSYKKRE</sequence>
<dbReference type="PANTHER" id="PTHR30294">
    <property type="entry name" value="MEMBRANE COMPONENT OF ABC TRANSPORTER YHHJ-RELATED"/>
    <property type="match status" value="1"/>
</dbReference>
<feature type="domain" description="ABC transmembrane type-2" evidence="9">
    <location>
        <begin position="130"/>
        <end position="370"/>
    </location>
</feature>
<feature type="transmembrane region" description="Helical" evidence="8">
    <location>
        <begin position="290"/>
        <end position="309"/>
    </location>
</feature>
<keyword evidence="7 8" id="KW-0472">Membrane</keyword>
<dbReference type="InterPro" id="IPR051449">
    <property type="entry name" value="ABC-2_transporter_component"/>
</dbReference>
<dbReference type="InterPro" id="IPR047817">
    <property type="entry name" value="ABC2_TM_bact-type"/>
</dbReference>
<dbReference type="PROSITE" id="PS51012">
    <property type="entry name" value="ABC_TM2"/>
    <property type="match status" value="1"/>
</dbReference>
<reference evidence="10" key="1">
    <citation type="submission" date="2019-03" db="EMBL/GenBank/DDBJ databases">
        <title>Single cell metagenomics reveals metabolic interactions within the superorganism composed of flagellate Streblomastix strix and complex community of Bacteroidetes bacteria on its surface.</title>
        <authorList>
            <person name="Treitli S.C."/>
            <person name="Kolisko M."/>
            <person name="Husnik F."/>
            <person name="Keeling P."/>
            <person name="Hampl V."/>
        </authorList>
    </citation>
    <scope>NUCLEOTIDE SEQUENCE</scope>
    <source>
        <strain evidence="10">STM</strain>
    </source>
</reference>
<comment type="similarity">
    <text evidence="2">Belongs to the ABC-2 integral membrane protein family.</text>
</comment>
<evidence type="ECO:0000256" key="2">
    <source>
        <dbReference type="ARBA" id="ARBA00007783"/>
    </source>
</evidence>
<comment type="caution">
    <text evidence="10">The sequence shown here is derived from an EMBL/GenBank/DDBJ whole genome shotgun (WGS) entry which is preliminary data.</text>
</comment>
<dbReference type="Gene3D" id="3.40.1710.10">
    <property type="entry name" value="abc type-2 transporter like domain"/>
    <property type="match status" value="1"/>
</dbReference>
<feature type="transmembrane region" description="Helical" evidence="8">
    <location>
        <begin position="345"/>
        <end position="365"/>
    </location>
</feature>
<evidence type="ECO:0000256" key="4">
    <source>
        <dbReference type="ARBA" id="ARBA00022475"/>
    </source>
</evidence>
<feature type="transmembrane region" description="Helical" evidence="8">
    <location>
        <begin position="228"/>
        <end position="251"/>
    </location>
</feature>
<dbReference type="GO" id="GO:0140359">
    <property type="term" value="F:ABC-type transporter activity"/>
    <property type="evidence" value="ECO:0007669"/>
    <property type="project" value="InterPro"/>
</dbReference>
<dbReference type="InterPro" id="IPR013525">
    <property type="entry name" value="ABC2_TM"/>
</dbReference>
<dbReference type="AlphaFoldDB" id="A0A5J4Q3V9"/>
<feature type="transmembrane region" description="Helical" evidence="8">
    <location>
        <begin position="178"/>
        <end position="198"/>
    </location>
</feature>
<evidence type="ECO:0000313" key="10">
    <source>
        <dbReference type="EMBL" id="KAA6315759.1"/>
    </source>
</evidence>
<keyword evidence="6 8" id="KW-1133">Transmembrane helix</keyword>
<name>A0A5J4Q3V9_9ZZZZ</name>
<keyword evidence="3" id="KW-0813">Transport</keyword>
<feature type="transmembrane region" description="Helical" evidence="8">
    <location>
        <begin position="257"/>
        <end position="278"/>
    </location>
</feature>
<evidence type="ECO:0000256" key="8">
    <source>
        <dbReference type="SAM" id="Phobius"/>
    </source>
</evidence>
<dbReference type="EMBL" id="SNRY01005131">
    <property type="protein sequence ID" value="KAA6315759.1"/>
    <property type="molecule type" value="Genomic_DNA"/>
</dbReference>
<accession>A0A5J4Q3V9</accession>
<evidence type="ECO:0000256" key="6">
    <source>
        <dbReference type="ARBA" id="ARBA00022989"/>
    </source>
</evidence>
<keyword evidence="5 8" id="KW-0812">Transmembrane</keyword>
<protein>
    <submittedName>
        <fullName evidence="10">Inner membrane transport permease</fullName>
    </submittedName>
</protein>
<comment type="subcellular location">
    <subcellularLocation>
        <location evidence="1">Cell membrane</location>
        <topology evidence="1">Multi-pass membrane protein</topology>
    </subcellularLocation>
</comment>
<evidence type="ECO:0000256" key="1">
    <source>
        <dbReference type="ARBA" id="ARBA00004651"/>
    </source>
</evidence>
<proteinExistence type="inferred from homology"/>
<evidence type="ECO:0000256" key="7">
    <source>
        <dbReference type="ARBA" id="ARBA00023136"/>
    </source>
</evidence>
<feature type="transmembrane region" description="Helical" evidence="8">
    <location>
        <begin position="21"/>
        <end position="38"/>
    </location>
</feature>
<dbReference type="PANTHER" id="PTHR30294:SF29">
    <property type="entry name" value="MULTIDRUG ABC TRANSPORTER PERMEASE YBHS-RELATED"/>
    <property type="match status" value="1"/>
</dbReference>
<keyword evidence="4" id="KW-1003">Cell membrane</keyword>
<gene>
    <name evidence="10" type="ORF">EZS27_033830</name>
</gene>
<dbReference type="Pfam" id="PF12698">
    <property type="entry name" value="ABC2_membrane_3"/>
    <property type="match status" value="1"/>
</dbReference>
<evidence type="ECO:0000256" key="3">
    <source>
        <dbReference type="ARBA" id="ARBA00022448"/>
    </source>
</evidence>
<evidence type="ECO:0000259" key="9">
    <source>
        <dbReference type="PROSITE" id="PS51012"/>
    </source>
</evidence>
<evidence type="ECO:0000256" key="5">
    <source>
        <dbReference type="ARBA" id="ARBA00022692"/>
    </source>
</evidence>